<accession>A0A1C6T1Q4</accession>
<reference evidence="3" key="1">
    <citation type="submission" date="2016-06" db="EMBL/GenBank/DDBJ databases">
        <authorList>
            <person name="Varghese N."/>
            <person name="Submissions Spin"/>
        </authorList>
    </citation>
    <scope>NUCLEOTIDE SEQUENCE [LARGE SCALE GENOMIC DNA]</scope>
    <source>
        <strain evidence="3">DSM 45431</strain>
    </source>
</reference>
<organism evidence="2 3">
    <name type="scientific">Micromonospora rhizosphaerae</name>
    <dbReference type="NCBI Taxonomy" id="568872"/>
    <lineage>
        <taxon>Bacteria</taxon>
        <taxon>Bacillati</taxon>
        <taxon>Actinomycetota</taxon>
        <taxon>Actinomycetes</taxon>
        <taxon>Micromonosporales</taxon>
        <taxon>Micromonosporaceae</taxon>
        <taxon>Micromonospora</taxon>
    </lineage>
</organism>
<dbReference type="AlphaFoldDB" id="A0A1C6T1Q4"/>
<name>A0A1C6T1Q4_9ACTN</name>
<dbReference type="OrthoDB" id="4350652at2"/>
<dbReference type="EMBL" id="FMHV01000002">
    <property type="protein sequence ID" value="SCL35647.1"/>
    <property type="molecule type" value="Genomic_DNA"/>
</dbReference>
<dbReference type="Proteomes" id="UP000199413">
    <property type="component" value="Unassembled WGS sequence"/>
</dbReference>
<evidence type="ECO:0000256" key="1">
    <source>
        <dbReference type="SAM" id="MobiDB-lite"/>
    </source>
</evidence>
<evidence type="ECO:0000313" key="3">
    <source>
        <dbReference type="Proteomes" id="UP000199413"/>
    </source>
</evidence>
<feature type="region of interest" description="Disordered" evidence="1">
    <location>
        <begin position="159"/>
        <end position="181"/>
    </location>
</feature>
<sequence length="329" mass="36350">MRLALVEMALGAAGVPATEGTGVYVWADGESPDAYVLYIGEAANVRKRIGDEQAWAEQFAQLRHAGHSLWESAGCGLSAVLATASSPTVFTWPMDASRRKLVQVALIRLAALTGGTPPAQGAGWDYDRGRSALDIAASGLLGEWFNGQVGRSVERDAPIQQHSADGKPTHHLSKLRSATRRRQAYSPLMSDEIEHSSEGRTPAAALHRVNGMIERKLADLEELVRLRAELTGDDPFGDRLRQEQAKAFFQHRRDEARQRDPEGWAAANAWAREVLEQTRRRQEKASRRPSPAVEVATQLVVRWHEARRAESEALRARMRNLGRGQNEAD</sequence>
<dbReference type="RefSeq" id="WP_091345610.1">
    <property type="nucleotide sequence ID" value="NZ_FMHV01000002.1"/>
</dbReference>
<protein>
    <recommendedName>
        <fullName evidence="4">GIY-YIG domain-containing protein</fullName>
    </recommendedName>
</protein>
<evidence type="ECO:0000313" key="2">
    <source>
        <dbReference type="EMBL" id="SCL35647.1"/>
    </source>
</evidence>
<evidence type="ECO:0008006" key="4">
    <source>
        <dbReference type="Google" id="ProtNLM"/>
    </source>
</evidence>
<gene>
    <name evidence="2" type="ORF">GA0070624_5318</name>
</gene>
<feature type="compositionally biased region" description="Basic residues" evidence="1">
    <location>
        <begin position="169"/>
        <end position="181"/>
    </location>
</feature>
<keyword evidence="3" id="KW-1185">Reference proteome</keyword>
<proteinExistence type="predicted"/>